<reference evidence="2 3" key="1">
    <citation type="submission" date="2014-04" db="EMBL/GenBank/DDBJ databases">
        <authorList>
            <consortium name="DOE Joint Genome Institute"/>
            <person name="Kuo A."/>
            <person name="Kohler A."/>
            <person name="Costa M.D."/>
            <person name="Nagy L.G."/>
            <person name="Floudas D."/>
            <person name="Copeland A."/>
            <person name="Barry K.W."/>
            <person name="Cichocki N."/>
            <person name="Veneault-Fourrey C."/>
            <person name="LaButti K."/>
            <person name="Lindquist E.A."/>
            <person name="Lipzen A."/>
            <person name="Lundell T."/>
            <person name="Morin E."/>
            <person name="Murat C."/>
            <person name="Sun H."/>
            <person name="Tunlid A."/>
            <person name="Henrissat B."/>
            <person name="Grigoriev I.V."/>
            <person name="Hibbett D.S."/>
            <person name="Martin F."/>
            <person name="Nordberg H.P."/>
            <person name="Cantor M.N."/>
            <person name="Hua S.X."/>
        </authorList>
    </citation>
    <scope>NUCLEOTIDE SEQUENCE [LARGE SCALE GENOMIC DNA]</scope>
    <source>
        <strain evidence="2 3">Marx 270</strain>
    </source>
</reference>
<feature type="region of interest" description="Disordered" evidence="1">
    <location>
        <begin position="94"/>
        <end position="115"/>
    </location>
</feature>
<accession>A0A0C3P3H8</accession>
<dbReference type="AlphaFoldDB" id="A0A0C3P3H8"/>
<dbReference type="EMBL" id="KN831984">
    <property type="protein sequence ID" value="KIO02031.1"/>
    <property type="molecule type" value="Genomic_DNA"/>
</dbReference>
<dbReference type="Proteomes" id="UP000054217">
    <property type="component" value="Unassembled WGS sequence"/>
</dbReference>
<dbReference type="InParanoid" id="A0A0C3P3H8"/>
<dbReference type="HOGENOM" id="CLU_1876274_0_0_1"/>
<name>A0A0C3P3H8_PISTI</name>
<organism evidence="2 3">
    <name type="scientific">Pisolithus tinctorius Marx 270</name>
    <dbReference type="NCBI Taxonomy" id="870435"/>
    <lineage>
        <taxon>Eukaryota</taxon>
        <taxon>Fungi</taxon>
        <taxon>Dikarya</taxon>
        <taxon>Basidiomycota</taxon>
        <taxon>Agaricomycotina</taxon>
        <taxon>Agaricomycetes</taxon>
        <taxon>Agaricomycetidae</taxon>
        <taxon>Boletales</taxon>
        <taxon>Sclerodermatineae</taxon>
        <taxon>Pisolithaceae</taxon>
        <taxon>Pisolithus</taxon>
    </lineage>
</organism>
<evidence type="ECO:0000313" key="2">
    <source>
        <dbReference type="EMBL" id="KIO02031.1"/>
    </source>
</evidence>
<protein>
    <submittedName>
        <fullName evidence="2">Uncharacterized protein</fullName>
    </submittedName>
</protein>
<feature type="compositionally biased region" description="Basic and acidic residues" evidence="1">
    <location>
        <begin position="97"/>
        <end position="107"/>
    </location>
</feature>
<keyword evidence="3" id="KW-1185">Reference proteome</keyword>
<sequence>MSNDAIDTLGVKTRMLAESSIQYYDGDWLQSARNVPASSIPPVGCVEHAHRTSVPKRRRGCIKFEVPGRASAFEGTKRLFEVLGTTMPIAASVESETLDKGDSRQGDDIGIANIDDGDLERAEEALLAGEASQPDC</sequence>
<reference evidence="3" key="2">
    <citation type="submission" date="2015-01" db="EMBL/GenBank/DDBJ databases">
        <title>Evolutionary Origins and Diversification of the Mycorrhizal Mutualists.</title>
        <authorList>
            <consortium name="DOE Joint Genome Institute"/>
            <consortium name="Mycorrhizal Genomics Consortium"/>
            <person name="Kohler A."/>
            <person name="Kuo A."/>
            <person name="Nagy L.G."/>
            <person name="Floudas D."/>
            <person name="Copeland A."/>
            <person name="Barry K.W."/>
            <person name="Cichocki N."/>
            <person name="Veneault-Fourrey C."/>
            <person name="LaButti K."/>
            <person name="Lindquist E.A."/>
            <person name="Lipzen A."/>
            <person name="Lundell T."/>
            <person name="Morin E."/>
            <person name="Murat C."/>
            <person name="Riley R."/>
            <person name="Ohm R."/>
            <person name="Sun H."/>
            <person name="Tunlid A."/>
            <person name="Henrissat B."/>
            <person name="Grigoriev I.V."/>
            <person name="Hibbett D.S."/>
            <person name="Martin F."/>
        </authorList>
    </citation>
    <scope>NUCLEOTIDE SEQUENCE [LARGE SCALE GENOMIC DNA]</scope>
    <source>
        <strain evidence="3">Marx 270</strain>
    </source>
</reference>
<proteinExistence type="predicted"/>
<gene>
    <name evidence="2" type="ORF">M404DRAFT_28267</name>
</gene>
<evidence type="ECO:0000256" key="1">
    <source>
        <dbReference type="SAM" id="MobiDB-lite"/>
    </source>
</evidence>
<evidence type="ECO:0000313" key="3">
    <source>
        <dbReference type="Proteomes" id="UP000054217"/>
    </source>
</evidence>